<evidence type="ECO:0000313" key="3">
    <source>
        <dbReference type="Proteomes" id="UP001055337"/>
    </source>
</evidence>
<organism evidence="2 3">
    <name type="scientific">Mycolicibacterium crocinum</name>
    <dbReference type="NCBI Taxonomy" id="388459"/>
    <lineage>
        <taxon>Bacteria</taxon>
        <taxon>Bacillati</taxon>
        <taxon>Actinomycetota</taxon>
        <taxon>Actinomycetes</taxon>
        <taxon>Mycobacteriales</taxon>
        <taxon>Mycobacteriaceae</taxon>
        <taxon>Mycolicibacterium</taxon>
    </lineage>
</organism>
<name>A0ABY3TQB3_9MYCO</name>
<accession>A0ABY3TQB3</accession>
<sequence length="241" mass="24442">MNESSPGPDTMSRLAAAAAAAIVAAGLVTAPQTSNVTVPRAVPTIQLQNLAVELTAAARQISTETTAPTQIAAATPQANQSGLTVNNLLQVALSIVAVPLWYAAFPSTLTISLIRAFVATYSSGYCARCRGFIEVGLTDFVLSPLNQVRKALEALVPQSISAAAASDSRSAAQVSSVPQAPRRAPGTTRGLAGSKRTATVNPNAGRTAQTPKAAKSTPKATQTKHPGAAGSARGTSKTAPS</sequence>
<proteinExistence type="predicted"/>
<evidence type="ECO:0000313" key="2">
    <source>
        <dbReference type="EMBL" id="ULN42531.1"/>
    </source>
</evidence>
<feature type="compositionally biased region" description="Polar residues" evidence="1">
    <location>
        <begin position="196"/>
        <end position="210"/>
    </location>
</feature>
<dbReference type="EMBL" id="CP092362">
    <property type="protein sequence ID" value="ULN42531.1"/>
    <property type="molecule type" value="Genomic_DNA"/>
</dbReference>
<evidence type="ECO:0000256" key="1">
    <source>
        <dbReference type="SAM" id="MobiDB-lite"/>
    </source>
</evidence>
<dbReference type="Proteomes" id="UP001055337">
    <property type="component" value="Chromosome"/>
</dbReference>
<keyword evidence="3" id="KW-1185">Reference proteome</keyword>
<protein>
    <submittedName>
        <fullName evidence="2">Uncharacterized protein</fullName>
    </submittedName>
</protein>
<feature type="region of interest" description="Disordered" evidence="1">
    <location>
        <begin position="171"/>
        <end position="241"/>
    </location>
</feature>
<dbReference type="RefSeq" id="WP_240178949.1">
    <property type="nucleotide sequence ID" value="NZ_CP092362.2"/>
</dbReference>
<reference evidence="2" key="1">
    <citation type="submission" date="2022-08" db="EMBL/GenBank/DDBJ databases">
        <title>Whole genome sequencing of non-tuberculosis mycobacteria type-strains.</title>
        <authorList>
            <person name="Igarashi Y."/>
            <person name="Osugi A."/>
            <person name="Mitarai S."/>
        </authorList>
    </citation>
    <scope>NUCLEOTIDE SEQUENCE</scope>
    <source>
        <strain evidence="2">JCM 16369</strain>
    </source>
</reference>
<gene>
    <name evidence="2" type="ORF">MI149_05275</name>
</gene>